<name>A0ABQ8HQ14_9ROSI</name>
<evidence type="ECO:0000256" key="2">
    <source>
        <dbReference type="ARBA" id="ARBA00022745"/>
    </source>
</evidence>
<accession>A0ABQ8HQ14</accession>
<evidence type="ECO:0000256" key="4">
    <source>
        <dbReference type="ARBA" id="ARBA00023125"/>
    </source>
</evidence>
<dbReference type="PRINTS" id="PR00367">
    <property type="entry name" value="ETHRSPELEMNT"/>
</dbReference>
<dbReference type="CDD" id="cd00018">
    <property type="entry name" value="AP2"/>
    <property type="match status" value="1"/>
</dbReference>
<keyword evidence="5" id="KW-0804">Transcription</keyword>
<dbReference type="SUPFAM" id="SSF54171">
    <property type="entry name" value="DNA-binding domain"/>
    <property type="match status" value="1"/>
</dbReference>
<dbReference type="EMBL" id="JAFEMO010000008">
    <property type="protein sequence ID" value="KAH7566440.1"/>
    <property type="molecule type" value="Genomic_DNA"/>
</dbReference>
<dbReference type="PANTHER" id="PTHR31677:SF75">
    <property type="entry name" value="ETHYLENE-RESPONSIVE TRANSCRIPTION FACTOR ERF084"/>
    <property type="match status" value="1"/>
</dbReference>
<sequence length="190" mass="21548">MQETRSNGHKYRGVRQRPWRKWVAEIRDRDRKRQWLGTFNTAEEAAHKYDKAAISLRGPDAITNFRKPPEMFGMINTVVSLDNQVVKPVFAWLVRWAASLAGSLKLNCDATITVDRDCIGHGQLETCCCSHGGVEFRSCLIEDKYEPQICDDVLRALGRALRGLYLGGATWRFLCVAAIVSEQLSLFDQT</sequence>
<keyword evidence="4" id="KW-0238">DNA-binding</keyword>
<keyword evidence="3" id="KW-0805">Transcription regulation</keyword>
<protein>
    <recommendedName>
        <fullName evidence="7">AP2/ERF domain-containing protein</fullName>
    </recommendedName>
</protein>
<evidence type="ECO:0000313" key="9">
    <source>
        <dbReference type="Proteomes" id="UP000827721"/>
    </source>
</evidence>
<dbReference type="InterPro" id="IPR036955">
    <property type="entry name" value="AP2/ERF_dom_sf"/>
</dbReference>
<organism evidence="8 9">
    <name type="scientific">Xanthoceras sorbifolium</name>
    <dbReference type="NCBI Taxonomy" id="99658"/>
    <lineage>
        <taxon>Eukaryota</taxon>
        <taxon>Viridiplantae</taxon>
        <taxon>Streptophyta</taxon>
        <taxon>Embryophyta</taxon>
        <taxon>Tracheophyta</taxon>
        <taxon>Spermatophyta</taxon>
        <taxon>Magnoliopsida</taxon>
        <taxon>eudicotyledons</taxon>
        <taxon>Gunneridae</taxon>
        <taxon>Pentapetalae</taxon>
        <taxon>rosids</taxon>
        <taxon>malvids</taxon>
        <taxon>Sapindales</taxon>
        <taxon>Sapindaceae</taxon>
        <taxon>Xanthoceroideae</taxon>
        <taxon>Xanthoceras</taxon>
    </lineage>
</organism>
<reference evidence="8 9" key="1">
    <citation type="submission" date="2021-02" db="EMBL/GenBank/DDBJ databases">
        <title>Plant Genome Project.</title>
        <authorList>
            <person name="Zhang R.-G."/>
        </authorList>
    </citation>
    <scope>NUCLEOTIDE SEQUENCE [LARGE SCALE GENOMIC DNA]</scope>
    <source>
        <tissue evidence="8">Leaves</tissue>
    </source>
</reference>
<gene>
    <name evidence="8" type="ORF">JRO89_XS08G0161200</name>
</gene>
<evidence type="ECO:0000256" key="6">
    <source>
        <dbReference type="ARBA" id="ARBA00023242"/>
    </source>
</evidence>
<evidence type="ECO:0000256" key="5">
    <source>
        <dbReference type="ARBA" id="ARBA00023163"/>
    </source>
</evidence>
<dbReference type="InterPro" id="IPR016177">
    <property type="entry name" value="DNA-bd_dom_sf"/>
</dbReference>
<dbReference type="PROSITE" id="PS51032">
    <property type="entry name" value="AP2_ERF"/>
    <property type="match status" value="1"/>
</dbReference>
<proteinExistence type="predicted"/>
<feature type="domain" description="AP2/ERF" evidence="7">
    <location>
        <begin position="10"/>
        <end position="66"/>
    </location>
</feature>
<dbReference type="SMART" id="SM00380">
    <property type="entry name" value="AP2"/>
    <property type="match status" value="1"/>
</dbReference>
<dbReference type="Proteomes" id="UP000827721">
    <property type="component" value="Unassembled WGS sequence"/>
</dbReference>
<dbReference type="PANTHER" id="PTHR31677">
    <property type="entry name" value="AP2 DOMAIN CLASS TRANSCRIPTION FACTOR"/>
    <property type="match status" value="1"/>
</dbReference>
<keyword evidence="2" id="KW-0936">Ethylene signaling pathway</keyword>
<keyword evidence="9" id="KW-1185">Reference proteome</keyword>
<evidence type="ECO:0000259" key="7">
    <source>
        <dbReference type="PROSITE" id="PS51032"/>
    </source>
</evidence>
<evidence type="ECO:0000256" key="3">
    <source>
        <dbReference type="ARBA" id="ARBA00023015"/>
    </source>
</evidence>
<keyword evidence="6" id="KW-0539">Nucleus</keyword>
<dbReference type="Pfam" id="PF00847">
    <property type="entry name" value="AP2"/>
    <property type="match status" value="1"/>
</dbReference>
<comment type="caution">
    <text evidence="8">The sequence shown here is derived from an EMBL/GenBank/DDBJ whole genome shotgun (WGS) entry which is preliminary data.</text>
</comment>
<dbReference type="Gene3D" id="3.30.730.10">
    <property type="entry name" value="AP2/ERF domain"/>
    <property type="match status" value="1"/>
</dbReference>
<dbReference type="InterPro" id="IPR001471">
    <property type="entry name" value="AP2/ERF_dom"/>
</dbReference>
<evidence type="ECO:0000256" key="1">
    <source>
        <dbReference type="ARBA" id="ARBA00004123"/>
    </source>
</evidence>
<comment type="subcellular location">
    <subcellularLocation>
        <location evidence="1">Nucleus</location>
    </subcellularLocation>
</comment>
<evidence type="ECO:0000313" key="8">
    <source>
        <dbReference type="EMBL" id="KAH7566440.1"/>
    </source>
</evidence>